<keyword evidence="1" id="KW-1133">Transmembrane helix</keyword>
<evidence type="ECO:0000256" key="1">
    <source>
        <dbReference type="SAM" id="Phobius"/>
    </source>
</evidence>
<dbReference type="EMBL" id="CP075865">
    <property type="protein sequence ID" value="QYS96329.1"/>
    <property type="molecule type" value="Genomic_DNA"/>
</dbReference>
<organism evidence="2 3">
    <name type="scientific">Trichoderma simmonsii</name>
    <dbReference type="NCBI Taxonomy" id="1491479"/>
    <lineage>
        <taxon>Eukaryota</taxon>
        <taxon>Fungi</taxon>
        <taxon>Dikarya</taxon>
        <taxon>Ascomycota</taxon>
        <taxon>Pezizomycotina</taxon>
        <taxon>Sordariomycetes</taxon>
        <taxon>Hypocreomycetidae</taxon>
        <taxon>Hypocreales</taxon>
        <taxon>Hypocreaceae</taxon>
        <taxon>Trichoderma</taxon>
    </lineage>
</organism>
<proteinExistence type="predicted"/>
<name>A0A8G0PEK0_9HYPO</name>
<keyword evidence="3" id="KW-1185">Reference proteome</keyword>
<dbReference type="AlphaFoldDB" id="A0A8G0PEK0"/>
<evidence type="ECO:0000313" key="2">
    <source>
        <dbReference type="EMBL" id="QYS96329.1"/>
    </source>
</evidence>
<evidence type="ECO:0000313" key="3">
    <source>
        <dbReference type="Proteomes" id="UP000826661"/>
    </source>
</evidence>
<dbReference type="Proteomes" id="UP000826661">
    <property type="component" value="Chromosome II"/>
</dbReference>
<protein>
    <submittedName>
        <fullName evidence="2">Uncharacterized protein</fullName>
    </submittedName>
</protein>
<keyword evidence="1" id="KW-0472">Membrane</keyword>
<feature type="transmembrane region" description="Helical" evidence="1">
    <location>
        <begin position="89"/>
        <end position="109"/>
    </location>
</feature>
<keyword evidence="1" id="KW-0812">Transmembrane</keyword>
<gene>
    <name evidence="2" type="ORF">H0G86_003583</name>
</gene>
<accession>A0A8G0PEK0</accession>
<sequence length="117" mass="13467">MSQLVARRVRWLFWFRPSDIEANANADIVSYSPAAYETEAAEFLWRDPIEHHLRFRNSVFGRADDASYLAMDIHYGYDNSRWPLSAREIVLTLLVHLAILGLVACQVYGPKSEKGRP</sequence>
<reference evidence="2 3" key="1">
    <citation type="journal article" date="2021" name="BMC Genomics">
        <title>Telomere-to-telomere genome assembly of asparaginase-producing Trichoderma simmonsii.</title>
        <authorList>
            <person name="Chung D."/>
            <person name="Kwon Y.M."/>
            <person name="Yang Y."/>
        </authorList>
    </citation>
    <scope>NUCLEOTIDE SEQUENCE [LARGE SCALE GENOMIC DNA]</scope>
    <source>
        <strain evidence="2 3">GH-Sj1</strain>
    </source>
</reference>